<sequence>MSLSKKGTFTNDTKLSTANKATALNPNAAEFVPFSLRSPSSGSTSTGQAATKFSSTGTFGKAVLDRTESSASNNSDEEAHQYWRHQLPDDITPDFKVMGEDESQAPGNLSLAGLSLHDDGEATQFPASAGSGYLLNESHINGNNFSEKLRASAPPFGDDLPPPVSCICHLSLGISKL</sequence>
<accession>A0A314Y4E3</accession>
<feature type="compositionally biased region" description="Low complexity" evidence="1">
    <location>
        <begin position="38"/>
        <end position="47"/>
    </location>
</feature>
<dbReference type="OrthoDB" id="3231855at2759"/>
<dbReference type="EMBL" id="PJQY01001836">
    <property type="protein sequence ID" value="PQP99240.1"/>
    <property type="molecule type" value="Genomic_DNA"/>
</dbReference>
<evidence type="ECO:0000313" key="2">
    <source>
        <dbReference type="EMBL" id="PQP99240.1"/>
    </source>
</evidence>
<dbReference type="InterPro" id="IPR053242">
    <property type="entry name" value="PAM2-like_domain"/>
</dbReference>
<feature type="compositionally biased region" description="Polar residues" evidence="1">
    <location>
        <begin position="1"/>
        <end position="25"/>
    </location>
</feature>
<comment type="caution">
    <text evidence="2">The sequence shown here is derived from an EMBL/GenBank/DDBJ whole genome shotgun (WGS) entry which is preliminary data.</text>
</comment>
<evidence type="ECO:0000256" key="1">
    <source>
        <dbReference type="SAM" id="MobiDB-lite"/>
    </source>
</evidence>
<feature type="region of interest" description="Disordered" evidence="1">
    <location>
        <begin position="1"/>
        <end position="58"/>
    </location>
</feature>
<protein>
    <submittedName>
        <fullName evidence="2">Uncharacterized protein</fullName>
    </submittedName>
</protein>
<reference evidence="2 3" key="1">
    <citation type="submission" date="2018-02" db="EMBL/GenBank/DDBJ databases">
        <title>Draft genome of wild Prunus yedoensis var. nudiflora.</title>
        <authorList>
            <person name="Baek S."/>
            <person name="Kim J.-H."/>
            <person name="Choi K."/>
            <person name="Kim G.-B."/>
            <person name="Cho A."/>
            <person name="Jang H."/>
            <person name="Shin C.-H."/>
            <person name="Yu H.-J."/>
            <person name="Mun J.-H."/>
        </authorList>
    </citation>
    <scope>NUCLEOTIDE SEQUENCE [LARGE SCALE GENOMIC DNA]</scope>
    <source>
        <strain evidence="3">cv. Jeju island</strain>
        <tissue evidence="2">Leaf</tissue>
    </source>
</reference>
<feature type="compositionally biased region" description="Polar residues" evidence="1">
    <location>
        <begin position="48"/>
        <end position="58"/>
    </location>
</feature>
<name>A0A314Y4E3_PRUYE</name>
<gene>
    <name evidence="2" type="ORF">Pyn_27460</name>
</gene>
<dbReference type="STRING" id="2094558.A0A314Y4E3"/>
<dbReference type="PANTHER" id="PTHR46651">
    <property type="entry name" value="POLYADENYLATE-BINDING PROTEIN-INTERACTING PROTEIN 7"/>
    <property type="match status" value="1"/>
</dbReference>
<dbReference type="Proteomes" id="UP000250321">
    <property type="component" value="Unassembled WGS sequence"/>
</dbReference>
<evidence type="ECO:0000313" key="3">
    <source>
        <dbReference type="Proteomes" id="UP000250321"/>
    </source>
</evidence>
<proteinExistence type="predicted"/>
<dbReference type="PANTHER" id="PTHR46651:SF1">
    <property type="entry name" value="SMALL MUTS RELATED FAMILY PROTEIN"/>
    <property type="match status" value="1"/>
</dbReference>
<dbReference type="AlphaFoldDB" id="A0A314Y4E3"/>
<organism evidence="2 3">
    <name type="scientific">Prunus yedoensis var. nudiflora</name>
    <dbReference type="NCBI Taxonomy" id="2094558"/>
    <lineage>
        <taxon>Eukaryota</taxon>
        <taxon>Viridiplantae</taxon>
        <taxon>Streptophyta</taxon>
        <taxon>Embryophyta</taxon>
        <taxon>Tracheophyta</taxon>
        <taxon>Spermatophyta</taxon>
        <taxon>Magnoliopsida</taxon>
        <taxon>eudicotyledons</taxon>
        <taxon>Gunneridae</taxon>
        <taxon>Pentapetalae</taxon>
        <taxon>rosids</taxon>
        <taxon>fabids</taxon>
        <taxon>Rosales</taxon>
        <taxon>Rosaceae</taxon>
        <taxon>Amygdaloideae</taxon>
        <taxon>Amygdaleae</taxon>
        <taxon>Prunus</taxon>
    </lineage>
</organism>
<keyword evidence="3" id="KW-1185">Reference proteome</keyword>